<protein>
    <recommendedName>
        <fullName evidence="4">MacB-like periplasmic core domain-containing protein</fullName>
    </recommendedName>
</protein>
<dbReference type="RefSeq" id="WP_323277440.1">
    <property type="nucleotide sequence ID" value="NZ_JAYGGQ010000001.1"/>
</dbReference>
<evidence type="ECO:0000313" key="2">
    <source>
        <dbReference type="EMBL" id="MEA5453691.1"/>
    </source>
</evidence>
<keyword evidence="1" id="KW-0812">Transmembrane</keyword>
<feature type="transmembrane region" description="Helical" evidence="1">
    <location>
        <begin position="289"/>
        <end position="311"/>
    </location>
</feature>
<keyword evidence="1" id="KW-0472">Membrane</keyword>
<sequence>MLIRECLRESWRNIVTGTSRAALLAGLLGLLLAALSIADAAAVNRLDAQAQTYRSSGAAIRAASAPHSINPAACEAIAAVDGITSSGALRDSASLSLGALGGLTVPVYDVTQGLPAVLGASHPESSGAFISSTLASRWNVEPGDTVATDRGPLAIAGLFPYTERDGRDPRFANAVLLPTPATGHFDACLAEVWPSTASRDGLLRGTADGLDGKPGGASVSLLNEAFGRNWQGSSDFEARVTRFAPIAGAVLGAVLGAGATIRRRLEFAAALHTGVGPGRLAVLVGAESAMWTAAAAAGAFAASGAIGVVLFRSTIGPALSTAGLTSAAGMLAAIAGAVAATGAVRESQLFRHFKNRS</sequence>
<proteinExistence type="predicted"/>
<evidence type="ECO:0000256" key="1">
    <source>
        <dbReference type="SAM" id="Phobius"/>
    </source>
</evidence>
<evidence type="ECO:0000313" key="3">
    <source>
        <dbReference type="Proteomes" id="UP001304769"/>
    </source>
</evidence>
<dbReference type="EMBL" id="JAYGGQ010000001">
    <property type="protein sequence ID" value="MEA5453691.1"/>
    <property type="molecule type" value="Genomic_DNA"/>
</dbReference>
<evidence type="ECO:0008006" key="4">
    <source>
        <dbReference type="Google" id="ProtNLM"/>
    </source>
</evidence>
<keyword evidence="3" id="KW-1185">Reference proteome</keyword>
<gene>
    <name evidence="2" type="ORF">SPF06_03055</name>
</gene>
<name>A0ABU5T223_9MICC</name>
<comment type="caution">
    <text evidence="2">The sequence shown here is derived from an EMBL/GenBank/DDBJ whole genome shotgun (WGS) entry which is preliminary data.</text>
</comment>
<reference evidence="2 3" key="1">
    <citation type="submission" date="2023-12" db="EMBL/GenBank/DDBJ databases">
        <title>Sinomonas terricola sp. nov, isolated from litchi orchard soil in Guangdong, PR China.</title>
        <authorList>
            <person name="Jiaxin W."/>
            <person name="Yang Z."/>
            <person name="Honghui Z."/>
        </authorList>
    </citation>
    <scope>NUCLEOTIDE SEQUENCE [LARGE SCALE GENOMIC DNA]</scope>
    <source>
        <strain evidence="2 3">JGH33</strain>
    </source>
</reference>
<organism evidence="2 3">
    <name type="scientific">Sinomonas terricola</name>
    <dbReference type="NCBI Taxonomy" id="3110330"/>
    <lineage>
        <taxon>Bacteria</taxon>
        <taxon>Bacillati</taxon>
        <taxon>Actinomycetota</taxon>
        <taxon>Actinomycetes</taxon>
        <taxon>Micrococcales</taxon>
        <taxon>Micrococcaceae</taxon>
        <taxon>Sinomonas</taxon>
    </lineage>
</organism>
<dbReference type="Proteomes" id="UP001304769">
    <property type="component" value="Unassembled WGS sequence"/>
</dbReference>
<feature type="transmembrane region" description="Helical" evidence="1">
    <location>
        <begin position="323"/>
        <end position="344"/>
    </location>
</feature>
<keyword evidence="1" id="KW-1133">Transmembrane helix</keyword>
<accession>A0ABU5T223</accession>